<name>A0ABU8BB24_9BRAD</name>
<dbReference type="InterPro" id="IPR050767">
    <property type="entry name" value="Sel1_AlgK"/>
</dbReference>
<dbReference type="Proteomes" id="UP001364224">
    <property type="component" value="Unassembled WGS sequence"/>
</dbReference>
<dbReference type="Pfam" id="PF08238">
    <property type="entry name" value="Sel1"/>
    <property type="match status" value="5"/>
</dbReference>
<evidence type="ECO:0000313" key="2">
    <source>
        <dbReference type="Proteomes" id="UP001364224"/>
    </source>
</evidence>
<proteinExistence type="predicted"/>
<sequence length="441" mass="47922">MAGQSHILPSDKKPAFRLLIDLYSTDNTFRNFCEFAVIGAVVLFFIHGYQSLSVIGKAARSAVSPAHTAQALPDQNDIVKFARRSNLAPKLNELGLDERYFANDPEPLRTLLAEAWHAYRNKKSNKALELLQPAPADHPHVLLVRGLATMAQPQDGMLRAGARYLEQAAEKSDPKSMAVLGVLHIIGTPGLQHDLEKGQKLILSAAAKGDIDAARVVGQGYLSGWMGTIDPGLALKYFGFAADRGDVRATLFLADLYYTGRGVAKDVVEGDRLAEKAAGQGDAEAQAMVGTRRMQAYIAGVTDDPSDALKWLDLAAQRNEPHAIELLANFYINFGARTGNTDVAKGIEILKRCVDQTSNASCAMAYASALDNGLGGVRDVKAIYAMYQMANREGRNDKARARLAELGKELSATDRIQVQMEPTQRELPALLNCRFGEPQPC</sequence>
<comment type="caution">
    <text evidence="1">The sequence shown here is derived from an EMBL/GenBank/DDBJ whole genome shotgun (WGS) entry which is preliminary data.</text>
</comment>
<accession>A0ABU8BB24</accession>
<keyword evidence="2" id="KW-1185">Reference proteome</keyword>
<evidence type="ECO:0000313" key="1">
    <source>
        <dbReference type="EMBL" id="MEH2555746.1"/>
    </source>
</evidence>
<dbReference type="PANTHER" id="PTHR11102:SF160">
    <property type="entry name" value="ERAD-ASSOCIATED E3 UBIQUITIN-PROTEIN LIGASE COMPONENT HRD3"/>
    <property type="match status" value="1"/>
</dbReference>
<gene>
    <name evidence="1" type="ORF">V1286_003275</name>
</gene>
<dbReference type="InterPro" id="IPR006597">
    <property type="entry name" value="Sel1-like"/>
</dbReference>
<dbReference type="SUPFAM" id="SSF81901">
    <property type="entry name" value="HCP-like"/>
    <property type="match status" value="1"/>
</dbReference>
<dbReference type="Gene3D" id="1.25.40.10">
    <property type="entry name" value="Tetratricopeptide repeat domain"/>
    <property type="match status" value="1"/>
</dbReference>
<protein>
    <submittedName>
        <fullName evidence="1">TPR repeat protein</fullName>
    </submittedName>
</protein>
<organism evidence="1 2">
    <name type="scientific">Bradyrhizobium algeriense</name>
    <dbReference type="NCBI Taxonomy" id="634784"/>
    <lineage>
        <taxon>Bacteria</taxon>
        <taxon>Pseudomonadati</taxon>
        <taxon>Pseudomonadota</taxon>
        <taxon>Alphaproteobacteria</taxon>
        <taxon>Hyphomicrobiales</taxon>
        <taxon>Nitrobacteraceae</taxon>
        <taxon>Bradyrhizobium</taxon>
    </lineage>
</organism>
<dbReference type="PANTHER" id="PTHR11102">
    <property type="entry name" value="SEL-1-LIKE PROTEIN"/>
    <property type="match status" value="1"/>
</dbReference>
<dbReference type="RefSeq" id="WP_334480898.1">
    <property type="nucleotide sequence ID" value="NZ_JAZHRV010000001.1"/>
</dbReference>
<dbReference type="EMBL" id="JAZHRV010000001">
    <property type="protein sequence ID" value="MEH2555746.1"/>
    <property type="molecule type" value="Genomic_DNA"/>
</dbReference>
<reference evidence="1 2" key="1">
    <citation type="submission" date="2024-02" db="EMBL/GenBank/DDBJ databases">
        <title>Adaptive strategies in a cosmopolitan and abundant soil bacterium.</title>
        <authorList>
            <person name="Carini P."/>
        </authorList>
    </citation>
    <scope>NUCLEOTIDE SEQUENCE [LARGE SCALE GENOMIC DNA]</scope>
    <source>
        <strain evidence="1 2">AZCC 1608</strain>
    </source>
</reference>
<dbReference type="SMART" id="SM00671">
    <property type="entry name" value="SEL1"/>
    <property type="match status" value="4"/>
</dbReference>
<dbReference type="InterPro" id="IPR011990">
    <property type="entry name" value="TPR-like_helical_dom_sf"/>
</dbReference>